<dbReference type="GO" id="GO:0016746">
    <property type="term" value="F:acyltransferase activity"/>
    <property type="evidence" value="ECO:0007669"/>
    <property type="project" value="UniProtKB-KW"/>
</dbReference>
<proteinExistence type="predicted"/>
<keyword evidence="3" id="KW-1185">Reference proteome</keyword>
<dbReference type="EMBL" id="JAWCUA010000010">
    <property type="protein sequence ID" value="MDU0114484.1"/>
    <property type="molecule type" value="Genomic_DNA"/>
</dbReference>
<dbReference type="SUPFAM" id="SSF69593">
    <property type="entry name" value="Glycerol-3-phosphate (1)-acyltransferase"/>
    <property type="match status" value="1"/>
</dbReference>
<sequence>MRANRFAQMFSFIVMSTIKILTHIFYKFEVKWLSEKQFKQLDNVKLVVLLNHTSLYEALFVRLAPFSFLWRIARHMLVPVADVTTKRPLVGMFFHALVPGVVPISRKRDASWRNFLTQINDDSIVAILPEGRMRRHDGFDKHGKPMSVRAGVADIIEQIDSGDILFVYSGGLHHIQVPGQAIPKLFKKIKTHMEVVSVDDYKDALYHPEVKNRKVAFVRDIQKRLNELTPYCEDQPYHRNNSDK</sequence>
<accession>A0ABU3R489</accession>
<feature type="domain" description="Phospholipid/glycerol acyltransferase" evidence="1">
    <location>
        <begin position="46"/>
        <end position="172"/>
    </location>
</feature>
<protein>
    <submittedName>
        <fullName evidence="2">1-acyl-sn-glycerol-3-phosphate acyltransferase</fullName>
    </submittedName>
</protein>
<dbReference type="Proteomes" id="UP001257914">
    <property type="component" value="Unassembled WGS sequence"/>
</dbReference>
<dbReference type="InterPro" id="IPR002123">
    <property type="entry name" value="Plipid/glycerol_acylTrfase"/>
</dbReference>
<gene>
    <name evidence="2" type="ORF">RT723_16095</name>
</gene>
<organism evidence="2 3">
    <name type="scientific">Psychrosphaera aquimarina</name>
    <dbReference type="NCBI Taxonomy" id="2044854"/>
    <lineage>
        <taxon>Bacteria</taxon>
        <taxon>Pseudomonadati</taxon>
        <taxon>Pseudomonadota</taxon>
        <taxon>Gammaproteobacteria</taxon>
        <taxon>Alteromonadales</taxon>
        <taxon>Pseudoalteromonadaceae</taxon>
        <taxon>Psychrosphaera</taxon>
    </lineage>
</organism>
<evidence type="ECO:0000313" key="3">
    <source>
        <dbReference type="Proteomes" id="UP001257914"/>
    </source>
</evidence>
<keyword evidence="2" id="KW-0012">Acyltransferase</keyword>
<name>A0ABU3R489_9GAMM</name>
<dbReference type="SMART" id="SM00563">
    <property type="entry name" value="PlsC"/>
    <property type="match status" value="1"/>
</dbReference>
<evidence type="ECO:0000313" key="2">
    <source>
        <dbReference type="EMBL" id="MDU0114484.1"/>
    </source>
</evidence>
<comment type="caution">
    <text evidence="2">The sequence shown here is derived from an EMBL/GenBank/DDBJ whole genome shotgun (WGS) entry which is preliminary data.</text>
</comment>
<reference evidence="2 3" key="1">
    <citation type="submission" date="2023-10" db="EMBL/GenBank/DDBJ databases">
        <title>Psychrosphaera aquimaarina strain SW33 isolated from seawater.</title>
        <authorList>
            <person name="Bayburt H."/>
            <person name="Kim J.M."/>
            <person name="Choi B.J."/>
            <person name="Jeon C.O."/>
        </authorList>
    </citation>
    <scope>NUCLEOTIDE SEQUENCE [LARGE SCALE GENOMIC DNA]</scope>
    <source>
        <strain evidence="2 3">KCTC 52743</strain>
    </source>
</reference>
<dbReference type="RefSeq" id="WP_315948120.1">
    <property type="nucleotide sequence ID" value="NZ_JAWCUA010000010.1"/>
</dbReference>
<keyword evidence="2" id="KW-0808">Transferase</keyword>
<evidence type="ECO:0000259" key="1">
    <source>
        <dbReference type="SMART" id="SM00563"/>
    </source>
</evidence>